<dbReference type="InterPro" id="IPR001444">
    <property type="entry name" value="Flag_bb_rod_N"/>
</dbReference>
<evidence type="ECO:0000259" key="8">
    <source>
        <dbReference type="Pfam" id="PF00460"/>
    </source>
</evidence>
<evidence type="ECO:0000256" key="7">
    <source>
        <dbReference type="SAM" id="MobiDB-lite"/>
    </source>
</evidence>
<keyword evidence="9" id="KW-0969">Cilium</keyword>
<reference evidence="9" key="1">
    <citation type="journal article" date="2014" name="Int. J. Syst. Evol. Microbiol.">
        <title>Complete genome sequence of Corynebacterium casei LMG S-19264T (=DSM 44701T), isolated from a smear-ripened cheese.</title>
        <authorList>
            <consortium name="US DOE Joint Genome Institute (JGI-PGF)"/>
            <person name="Walter F."/>
            <person name="Albersmeier A."/>
            <person name="Kalinowski J."/>
            <person name="Ruckert C."/>
        </authorList>
    </citation>
    <scope>NUCLEOTIDE SEQUENCE</scope>
    <source>
        <strain evidence="9">KCTC 32437</strain>
    </source>
</reference>
<evidence type="ECO:0000256" key="1">
    <source>
        <dbReference type="ARBA" id="ARBA00004117"/>
    </source>
</evidence>
<dbReference type="NCBIfam" id="TIGR01396">
    <property type="entry name" value="FlgB"/>
    <property type="match status" value="1"/>
</dbReference>
<keyword evidence="9" id="KW-0966">Cell projection</keyword>
<dbReference type="EMBL" id="BMZE01000001">
    <property type="protein sequence ID" value="GHA14577.1"/>
    <property type="molecule type" value="Genomic_DNA"/>
</dbReference>
<sequence>MRWHQTRQGLLAENVANADTPGYQGRDLAPYSFSERLGQVSSADLGTRTTRPMHISVSSSSVSGHDARRLNSFEVTPEGNGVSLEDEMMKVTSNLMDYQAATSLYQKSVRILKNALGRQA</sequence>
<accession>A0A918VPG4</accession>
<dbReference type="NCBIfam" id="NF004654">
    <property type="entry name" value="PRK06004.1"/>
    <property type="match status" value="1"/>
</dbReference>
<dbReference type="GO" id="GO:0030694">
    <property type="term" value="C:bacterial-type flagellum basal body, rod"/>
    <property type="evidence" value="ECO:0007669"/>
    <property type="project" value="InterPro"/>
</dbReference>
<evidence type="ECO:0000313" key="9">
    <source>
        <dbReference type="EMBL" id="GHA14577.1"/>
    </source>
</evidence>
<evidence type="ECO:0000256" key="3">
    <source>
        <dbReference type="ARBA" id="ARBA00014376"/>
    </source>
</evidence>
<dbReference type="InterPro" id="IPR006300">
    <property type="entry name" value="FlgB"/>
</dbReference>
<dbReference type="Pfam" id="PF00460">
    <property type="entry name" value="Flg_bb_rod"/>
    <property type="match status" value="1"/>
</dbReference>
<dbReference type="GO" id="GO:0071973">
    <property type="term" value="P:bacterial-type flagellum-dependent cell motility"/>
    <property type="evidence" value="ECO:0007669"/>
    <property type="project" value="InterPro"/>
</dbReference>
<evidence type="ECO:0000256" key="6">
    <source>
        <dbReference type="PIRNR" id="PIRNR002889"/>
    </source>
</evidence>
<evidence type="ECO:0000256" key="5">
    <source>
        <dbReference type="ARBA" id="ARBA00024934"/>
    </source>
</evidence>
<evidence type="ECO:0000256" key="4">
    <source>
        <dbReference type="ARBA" id="ARBA00023143"/>
    </source>
</evidence>
<comment type="similarity">
    <text evidence="2 6">Belongs to the flagella basal body rod proteins family.</text>
</comment>
<comment type="function">
    <text evidence="5 6">Structural component of flagellum, the bacterial motility apparatus. Part of the rod structure of flagellar basal body.</text>
</comment>
<feature type="region of interest" description="Disordered" evidence="7">
    <location>
        <begin position="43"/>
        <end position="81"/>
    </location>
</feature>
<gene>
    <name evidence="9" type="ORF">GCM10007989_06600</name>
</gene>
<organism evidence="9 10">
    <name type="scientific">Devosia pacifica</name>
    <dbReference type="NCBI Taxonomy" id="1335967"/>
    <lineage>
        <taxon>Bacteria</taxon>
        <taxon>Pseudomonadati</taxon>
        <taxon>Pseudomonadota</taxon>
        <taxon>Alphaproteobacteria</taxon>
        <taxon>Hyphomicrobiales</taxon>
        <taxon>Devosiaceae</taxon>
        <taxon>Devosia</taxon>
    </lineage>
</organism>
<protein>
    <recommendedName>
        <fullName evidence="3 6">Flagellar basal body rod protein FlgB</fullName>
    </recommendedName>
</protein>
<keyword evidence="9" id="KW-0282">Flagellum</keyword>
<evidence type="ECO:0000313" key="10">
    <source>
        <dbReference type="Proteomes" id="UP000646579"/>
    </source>
</evidence>
<proteinExistence type="inferred from homology"/>
<comment type="caution">
    <text evidence="9">The sequence shown here is derived from an EMBL/GenBank/DDBJ whole genome shotgun (WGS) entry which is preliminary data.</text>
</comment>
<dbReference type="Proteomes" id="UP000646579">
    <property type="component" value="Unassembled WGS sequence"/>
</dbReference>
<evidence type="ECO:0000256" key="2">
    <source>
        <dbReference type="ARBA" id="ARBA00009677"/>
    </source>
</evidence>
<comment type="subunit">
    <text evidence="6">The basal body constitutes a major portion of the flagellar organelle and consists of a number of rings mounted on a central rod.</text>
</comment>
<name>A0A918VPG4_9HYPH</name>
<comment type="subcellular location">
    <subcellularLocation>
        <location evidence="1 6">Bacterial flagellum basal body</location>
    </subcellularLocation>
</comment>
<reference evidence="9" key="2">
    <citation type="submission" date="2020-09" db="EMBL/GenBank/DDBJ databases">
        <authorList>
            <person name="Sun Q."/>
            <person name="Kim S."/>
        </authorList>
    </citation>
    <scope>NUCLEOTIDE SEQUENCE</scope>
    <source>
        <strain evidence="9">KCTC 32437</strain>
    </source>
</reference>
<dbReference type="AlphaFoldDB" id="A0A918VPG4"/>
<keyword evidence="10" id="KW-1185">Reference proteome</keyword>
<feature type="domain" description="Flagellar basal body rod protein N-terminal" evidence="8">
    <location>
        <begin position="5"/>
        <end position="24"/>
    </location>
</feature>
<keyword evidence="4 6" id="KW-0975">Bacterial flagellum</keyword>
<dbReference type="PIRSF" id="PIRSF002889">
    <property type="entry name" value="Rod_FlgB"/>
    <property type="match status" value="1"/>
</dbReference>